<accession>A0A4Y6PN11</accession>
<dbReference type="InterPro" id="IPR016163">
    <property type="entry name" value="Ald_DH_C"/>
</dbReference>
<evidence type="ECO:0000256" key="3">
    <source>
        <dbReference type="PROSITE-ProRule" id="PRU10007"/>
    </source>
</evidence>
<dbReference type="GO" id="GO:0016620">
    <property type="term" value="F:oxidoreductase activity, acting on the aldehyde or oxo group of donors, NAD or NADP as acceptor"/>
    <property type="evidence" value="ECO:0007669"/>
    <property type="project" value="InterPro"/>
</dbReference>
<evidence type="ECO:0000256" key="1">
    <source>
        <dbReference type="ARBA" id="ARBA00009986"/>
    </source>
</evidence>
<evidence type="ECO:0000259" key="6">
    <source>
        <dbReference type="Pfam" id="PF00171"/>
    </source>
</evidence>
<feature type="active site" evidence="3">
    <location>
        <position position="240"/>
    </location>
</feature>
<dbReference type="AlphaFoldDB" id="A0A4Y6PN11"/>
<dbReference type="CDD" id="cd07099">
    <property type="entry name" value="ALDH_DDALDH"/>
    <property type="match status" value="1"/>
</dbReference>
<organism evidence="7 8">
    <name type="scientific">Persicimonas caeni</name>
    <dbReference type="NCBI Taxonomy" id="2292766"/>
    <lineage>
        <taxon>Bacteria</taxon>
        <taxon>Deltaproteobacteria</taxon>
        <taxon>Bradymonadales</taxon>
        <taxon>Bradymonadaceae</taxon>
        <taxon>Persicimonas</taxon>
    </lineage>
</organism>
<evidence type="ECO:0000313" key="7">
    <source>
        <dbReference type="EMBL" id="QDG49664.1"/>
    </source>
</evidence>
<dbReference type="InterPro" id="IPR016161">
    <property type="entry name" value="Ald_DH/histidinol_DH"/>
</dbReference>
<protein>
    <submittedName>
        <fullName evidence="7">Aldehyde dehydrogenase family protein</fullName>
    </submittedName>
</protein>
<evidence type="ECO:0000256" key="4">
    <source>
        <dbReference type="RuleBase" id="RU003345"/>
    </source>
</evidence>
<gene>
    <name evidence="7" type="ORF">FIV42_02585</name>
</gene>
<dbReference type="OrthoDB" id="9762913at2"/>
<dbReference type="Gene3D" id="3.40.309.10">
    <property type="entry name" value="Aldehyde Dehydrogenase, Chain A, domain 2"/>
    <property type="match status" value="1"/>
</dbReference>
<dbReference type="SUPFAM" id="SSF53720">
    <property type="entry name" value="ALDH-like"/>
    <property type="match status" value="1"/>
</dbReference>
<dbReference type="PROSITE" id="PS00687">
    <property type="entry name" value="ALDEHYDE_DEHYDR_GLU"/>
    <property type="match status" value="1"/>
</dbReference>
<dbReference type="RefSeq" id="WP_141196161.1">
    <property type="nucleotide sequence ID" value="NZ_CP041186.1"/>
</dbReference>
<dbReference type="EMBL" id="CP041186">
    <property type="protein sequence ID" value="QDG49664.1"/>
    <property type="molecule type" value="Genomic_DNA"/>
</dbReference>
<evidence type="ECO:0000313" key="8">
    <source>
        <dbReference type="Proteomes" id="UP000315995"/>
    </source>
</evidence>
<dbReference type="Pfam" id="PF00171">
    <property type="entry name" value="Aldedh"/>
    <property type="match status" value="1"/>
</dbReference>
<dbReference type="InterPro" id="IPR016160">
    <property type="entry name" value="Ald_DH_CS_CYS"/>
</dbReference>
<feature type="compositionally biased region" description="Polar residues" evidence="5">
    <location>
        <begin position="1"/>
        <end position="16"/>
    </location>
</feature>
<evidence type="ECO:0000256" key="5">
    <source>
        <dbReference type="SAM" id="MobiDB-lite"/>
    </source>
</evidence>
<dbReference type="Proteomes" id="UP000315995">
    <property type="component" value="Chromosome"/>
</dbReference>
<keyword evidence="2 4" id="KW-0560">Oxidoreductase</keyword>
<feature type="region of interest" description="Disordered" evidence="5">
    <location>
        <begin position="1"/>
        <end position="22"/>
    </location>
</feature>
<dbReference type="Gene3D" id="3.40.605.10">
    <property type="entry name" value="Aldehyde Dehydrogenase, Chain A, domain 1"/>
    <property type="match status" value="1"/>
</dbReference>
<name>A0A4Y6PN11_PERCE</name>
<reference evidence="7 8" key="1">
    <citation type="submission" date="2019-06" db="EMBL/GenBank/DDBJ databases">
        <title>Persicimonas caeni gen. nov., sp. nov., a predatory bacterium isolated from solar saltern.</title>
        <authorList>
            <person name="Wang S."/>
        </authorList>
    </citation>
    <scope>NUCLEOTIDE SEQUENCE [LARGE SCALE GENOMIC DNA]</scope>
    <source>
        <strain evidence="7 8">YN101</strain>
    </source>
</reference>
<dbReference type="InterPro" id="IPR015590">
    <property type="entry name" value="Aldehyde_DH_dom"/>
</dbReference>
<dbReference type="InterPro" id="IPR016162">
    <property type="entry name" value="Ald_DH_N"/>
</dbReference>
<proteinExistence type="inferred from homology"/>
<feature type="domain" description="Aldehyde dehydrogenase" evidence="6">
    <location>
        <begin position="13"/>
        <end position="463"/>
    </location>
</feature>
<dbReference type="PROSITE" id="PS00070">
    <property type="entry name" value="ALDEHYDE_DEHYDR_CYS"/>
    <property type="match status" value="1"/>
</dbReference>
<evidence type="ECO:0000256" key="2">
    <source>
        <dbReference type="ARBA" id="ARBA00023002"/>
    </source>
</evidence>
<sequence>MSASAESYPTPGTFSPATGAELEPVEQTHVDEVKDTVERARAAQKEWRLTTLHEREEAMQAIARRVLERADEIVEIISQETGKNPSEILVNEVSGIAEYAKIAAKEAKAALSPVKVSISKIAYPGKSATVEPVPRGVIGIIAPWNYPLSIFYKPLFPALLSGNGVVLKPSEFTPRTGAWLVEQCQAVLPEGLVRVVQGGGEVGEALIESGIDGLTFTGSVATGKKIAARCGELLIPCSVELGGKDAAIVLADCDLDRTAIGIAQWALHNCGQNCAAIERVYVEDAIADRFVEKLGQIVEKVRVAGEGELCEIGPLQNHQQLDIVEAHVRDALDKGAELVTGGERTGSGLGYRPTVLDRCTAEMEVVTDETFGPVIAVVRVQDADEAVDKANAARYGLNGSVWTKNLARGEEIARRLEVGVALVNNHAIVGSMANVPWTGVKDTGTGVAASRFSYHTFVRPRTVFIDKSSKPDPWWFPANEDLQELGETLVDFSLGSLTSVLRLAKVAGRRVKAIQKLARGD</sequence>
<keyword evidence="8" id="KW-1185">Reference proteome</keyword>
<comment type="similarity">
    <text evidence="1 4">Belongs to the aldehyde dehydrogenase family.</text>
</comment>
<dbReference type="PANTHER" id="PTHR11699">
    <property type="entry name" value="ALDEHYDE DEHYDROGENASE-RELATED"/>
    <property type="match status" value="1"/>
</dbReference>
<dbReference type="FunFam" id="3.40.309.10:FF:000009">
    <property type="entry name" value="Aldehyde dehydrogenase A"/>
    <property type="match status" value="1"/>
</dbReference>
<accession>A0A5B8XYW4</accession>
<dbReference type="InterPro" id="IPR029510">
    <property type="entry name" value="Ald_DH_CS_GLU"/>
</dbReference>